<keyword evidence="3" id="KW-1185">Reference proteome</keyword>
<accession>A0AAY4BJ57</accession>
<dbReference type="AlphaFoldDB" id="A0AAY4BJ57"/>
<proteinExistence type="predicted"/>
<protein>
    <recommendedName>
        <fullName evidence="4">Epithelial stromal interaction 1</fullName>
    </recommendedName>
</protein>
<feature type="compositionally biased region" description="Basic and acidic residues" evidence="1">
    <location>
        <begin position="108"/>
        <end position="169"/>
    </location>
</feature>
<feature type="compositionally biased region" description="Polar residues" evidence="1">
    <location>
        <begin position="82"/>
        <end position="100"/>
    </location>
</feature>
<sequence length="350" mass="40115">MNNTSGGPTPQGGQQNPAEPEPVPARETTAPVHAAGYTMVTPNESKRSELQRIAQRGEDELKRWKNENRPGPIHLAPERLGGSTSLAETRQRQQIATRHSQFQKKLRKQEMDQQQRLAREEENQKKKAAQREKAVKLEMKTKQEEERRREHYQSDQQVGRERLLRRPERASTVPAAAGGPAPASPWVQAHKYREEQRLRENTQLQQKSEEQRRKAEVMEEKQKQQEEQRARELEEERRRVNLAFLDRLQAAGTGGAVQPPPVTHDALQNQRPQRPETSLMQRPAVTTEGEDCSENGKWRMECKWARQSREIASIPRNLRTSNYDPPPTLGNTLAGSLGFEKTFDLSPKSL</sequence>
<reference evidence="2 3" key="1">
    <citation type="submission" date="2020-06" db="EMBL/GenBank/DDBJ databases">
        <authorList>
            <consortium name="Wellcome Sanger Institute Data Sharing"/>
        </authorList>
    </citation>
    <scope>NUCLEOTIDE SEQUENCE [LARGE SCALE GENOMIC DNA]</scope>
</reference>
<reference evidence="2" key="3">
    <citation type="submission" date="2025-09" db="UniProtKB">
        <authorList>
            <consortium name="Ensembl"/>
        </authorList>
    </citation>
    <scope>IDENTIFICATION</scope>
</reference>
<dbReference type="PANTHER" id="PTHR22529">
    <property type="entry name" value="EPITHELIAL-STROMAL INTERACTION PROTEIN 1"/>
    <property type="match status" value="1"/>
</dbReference>
<dbReference type="PANTHER" id="PTHR22529:SF1">
    <property type="entry name" value="EPITHELIAL-STROMAL INTERACTION PROTEIN 1"/>
    <property type="match status" value="1"/>
</dbReference>
<organism evidence="2 3">
    <name type="scientific">Denticeps clupeoides</name>
    <name type="common">denticle herring</name>
    <dbReference type="NCBI Taxonomy" id="299321"/>
    <lineage>
        <taxon>Eukaryota</taxon>
        <taxon>Metazoa</taxon>
        <taxon>Chordata</taxon>
        <taxon>Craniata</taxon>
        <taxon>Vertebrata</taxon>
        <taxon>Euteleostomi</taxon>
        <taxon>Actinopterygii</taxon>
        <taxon>Neopterygii</taxon>
        <taxon>Teleostei</taxon>
        <taxon>Clupei</taxon>
        <taxon>Clupeiformes</taxon>
        <taxon>Denticipitoidei</taxon>
        <taxon>Denticipitidae</taxon>
        <taxon>Denticeps</taxon>
    </lineage>
</organism>
<evidence type="ECO:0000313" key="2">
    <source>
        <dbReference type="Ensembl" id="ENSDCDP00010020969.1"/>
    </source>
</evidence>
<evidence type="ECO:0008006" key="4">
    <source>
        <dbReference type="Google" id="ProtNLM"/>
    </source>
</evidence>
<name>A0AAY4BJ57_9TELE</name>
<evidence type="ECO:0000313" key="3">
    <source>
        <dbReference type="Proteomes" id="UP000694580"/>
    </source>
</evidence>
<dbReference type="GeneTree" id="ENSGT00390000013820"/>
<evidence type="ECO:0000256" key="1">
    <source>
        <dbReference type="SAM" id="MobiDB-lite"/>
    </source>
</evidence>
<gene>
    <name evidence="2" type="primary">EPSTI1</name>
</gene>
<feature type="region of interest" description="Disordered" evidence="1">
    <location>
        <begin position="1"/>
        <end position="235"/>
    </location>
</feature>
<dbReference type="Proteomes" id="UP000694580">
    <property type="component" value="Chromosome 9"/>
</dbReference>
<feature type="compositionally biased region" description="Low complexity" evidence="1">
    <location>
        <begin position="1"/>
        <end position="17"/>
    </location>
</feature>
<dbReference type="InterPro" id="IPR026185">
    <property type="entry name" value="EPSTI1"/>
</dbReference>
<feature type="compositionally biased region" description="Basic and acidic residues" evidence="1">
    <location>
        <begin position="207"/>
        <end position="235"/>
    </location>
</feature>
<reference evidence="2" key="2">
    <citation type="submission" date="2025-08" db="UniProtKB">
        <authorList>
            <consortium name="Ensembl"/>
        </authorList>
    </citation>
    <scope>IDENTIFICATION</scope>
</reference>
<feature type="compositionally biased region" description="Basic and acidic residues" evidence="1">
    <location>
        <begin position="191"/>
        <end position="200"/>
    </location>
</feature>
<dbReference type="Ensembl" id="ENSDCDT00010022809.1">
    <property type="protein sequence ID" value="ENSDCDP00010020969.1"/>
    <property type="gene ID" value="ENSDCDG00010010068.1"/>
</dbReference>
<feature type="compositionally biased region" description="Polar residues" evidence="1">
    <location>
        <begin position="266"/>
        <end position="280"/>
    </location>
</feature>
<feature type="region of interest" description="Disordered" evidence="1">
    <location>
        <begin position="250"/>
        <end position="295"/>
    </location>
</feature>
<feature type="compositionally biased region" description="Basic and acidic residues" evidence="1">
    <location>
        <begin position="44"/>
        <end position="68"/>
    </location>
</feature>